<name>A0A699HSK1_TANCI</name>
<gene>
    <name evidence="1" type="ORF">Tci_443664</name>
</gene>
<accession>A0A699HSK1</accession>
<comment type="caution">
    <text evidence="1">The sequence shown here is derived from an EMBL/GenBank/DDBJ whole genome shotgun (WGS) entry which is preliminary data.</text>
</comment>
<dbReference type="EMBL" id="BKCJ010202985">
    <property type="protein sequence ID" value="GEY71690.1"/>
    <property type="molecule type" value="Genomic_DNA"/>
</dbReference>
<dbReference type="AlphaFoldDB" id="A0A699HSK1"/>
<evidence type="ECO:0000313" key="1">
    <source>
        <dbReference type="EMBL" id="GEY71690.1"/>
    </source>
</evidence>
<protein>
    <submittedName>
        <fullName evidence="1">Uncharacterized protein</fullName>
    </submittedName>
</protein>
<reference evidence="1" key="1">
    <citation type="journal article" date="2019" name="Sci. Rep.">
        <title>Draft genome of Tanacetum cinerariifolium, the natural source of mosquito coil.</title>
        <authorList>
            <person name="Yamashiro T."/>
            <person name="Shiraishi A."/>
            <person name="Satake H."/>
            <person name="Nakayama K."/>
        </authorList>
    </citation>
    <scope>NUCLEOTIDE SEQUENCE</scope>
</reference>
<organism evidence="1">
    <name type="scientific">Tanacetum cinerariifolium</name>
    <name type="common">Dalmatian daisy</name>
    <name type="synonym">Chrysanthemum cinerariifolium</name>
    <dbReference type="NCBI Taxonomy" id="118510"/>
    <lineage>
        <taxon>Eukaryota</taxon>
        <taxon>Viridiplantae</taxon>
        <taxon>Streptophyta</taxon>
        <taxon>Embryophyta</taxon>
        <taxon>Tracheophyta</taxon>
        <taxon>Spermatophyta</taxon>
        <taxon>Magnoliopsida</taxon>
        <taxon>eudicotyledons</taxon>
        <taxon>Gunneridae</taxon>
        <taxon>Pentapetalae</taxon>
        <taxon>asterids</taxon>
        <taxon>campanulids</taxon>
        <taxon>Asterales</taxon>
        <taxon>Asteraceae</taxon>
        <taxon>Asteroideae</taxon>
        <taxon>Anthemideae</taxon>
        <taxon>Anthemidinae</taxon>
        <taxon>Tanacetum</taxon>
    </lineage>
</organism>
<sequence>MITWIASLAIRGYPYMCFHCIGFRAKIIPRVCFLGSFATFSSQWGSSKLPAWLKDEEQGYVSMWGGLGMDIVRMGTGSIDQELHDPMSYQLRDWLLLDCLRKMPIDSAFDVDFQSCV</sequence>
<proteinExistence type="predicted"/>